<sequence>MNRIMIVDDNPIDQMITAQVLRTSYDEVEIMVMESVQLAIEYLNSNQGNLKAIPSLILLDLDMPELNGFDFLSHFNNYPHAVKNACRIVVLTASEVTNDIEQMEADPNVSRLITKPLNKNALMPVI</sequence>
<dbReference type="Proteomes" id="UP001336835">
    <property type="component" value="Unassembled WGS sequence"/>
</dbReference>
<proteinExistence type="predicted"/>
<feature type="modified residue" description="4-aspartylphosphate" evidence="1">
    <location>
        <position position="60"/>
    </location>
</feature>
<dbReference type="RefSeq" id="WP_330107029.1">
    <property type="nucleotide sequence ID" value="NZ_JAZDQT010000001.1"/>
</dbReference>
<evidence type="ECO:0000313" key="3">
    <source>
        <dbReference type="EMBL" id="MEE1944665.1"/>
    </source>
</evidence>
<dbReference type="PANTHER" id="PTHR44520">
    <property type="entry name" value="RESPONSE REGULATOR RCP1-RELATED"/>
    <property type="match status" value="1"/>
</dbReference>
<dbReference type="InterPro" id="IPR011006">
    <property type="entry name" value="CheY-like_superfamily"/>
</dbReference>
<dbReference type="SMART" id="SM00448">
    <property type="entry name" value="REC"/>
    <property type="match status" value="1"/>
</dbReference>
<dbReference type="EMBL" id="JAZDQT010000001">
    <property type="protein sequence ID" value="MEE1944665.1"/>
    <property type="molecule type" value="Genomic_DNA"/>
</dbReference>
<keyword evidence="4" id="KW-1185">Reference proteome</keyword>
<dbReference type="InterPro" id="IPR052893">
    <property type="entry name" value="TCS_response_regulator"/>
</dbReference>
<protein>
    <submittedName>
        <fullName evidence="3">Response regulator</fullName>
    </submittedName>
</protein>
<gene>
    <name evidence="3" type="ORF">VRU48_06070</name>
</gene>
<organism evidence="3 4">
    <name type="scientific">Pedobacter albus</name>
    <dbReference type="NCBI Taxonomy" id="3113905"/>
    <lineage>
        <taxon>Bacteria</taxon>
        <taxon>Pseudomonadati</taxon>
        <taxon>Bacteroidota</taxon>
        <taxon>Sphingobacteriia</taxon>
        <taxon>Sphingobacteriales</taxon>
        <taxon>Sphingobacteriaceae</taxon>
        <taxon>Pedobacter</taxon>
    </lineage>
</organism>
<feature type="domain" description="Response regulatory" evidence="2">
    <location>
        <begin position="3"/>
        <end position="126"/>
    </location>
</feature>
<name>A0ABU7I5B8_9SPHI</name>
<keyword evidence="1" id="KW-0597">Phosphoprotein</keyword>
<reference evidence="3 4" key="1">
    <citation type="submission" date="2024-01" db="EMBL/GenBank/DDBJ databases">
        <title>Pedobacter sp. nov., isolated from fresh soil.</title>
        <authorList>
            <person name="Le N.T.T."/>
        </authorList>
    </citation>
    <scope>NUCLEOTIDE SEQUENCE [LARGE SCALE GENOMIC DNA]</scope>
    <source>
        <strain evidence="3 4">KR3-3</strain>
    </source>
</reference>
<comment type="caution">
    <text evidence="3">The sequence shown here is derived from an EMBL/GenBank/DDBJ whole genome shotgun (WGS) entry which is preliminary data.</text>
</comment>
<evidence type="ECO:0000313" key="4">
    <source>
        <dbReference type="Proteomes" id="UP001336835"/>
    </source>
</evidence>
<accession>A0ABU7I5B8</accession>
<dbReference type="PROSITE" id="PS50110">
    <property type="entry name" value="RESPONSE_REGULATORY"/>
    <property type="match status" value="1"/>
</dbReference>
<evidence type="ECO:0000259" key="2">
    <source>
        <dbReference type="PROSITE" id="PS50110"/>
    </source>
</evidence>
<dbReference type="SUPFAM" id="SSF52172">
    <property type="entry name" value="CheY-like"/>
    <property type="match status" value="1"/>
</dbReference>
<evidence type="ECO:0000256" key="1">
    <source>
        <dbReference type="PROSITE-ProRule" id="PRU00169"/>
    </source>
</evidence>
<dbReference type="Pfam" id="PF00072">
    <property type="entry name" value="Response_reg"/>
    <property type="match status" value="1"/>
</dbReference>
<dbReference type="InterPro" id="IPR001789">
    <property type="entry name" value="Sig_transdc_resp-reg_receiver"/>
</dbReference>
<dbReference type="Gene3D" id="3.40.50.2300">
    <property type="match status" value="1"/>
</dbReference>
<dbReference type="PANTHER" id="PTHR44520:SF2">
    <property type="entry name" value="RESPONSE REGULATOR RCP1"/>
    <property type="match status" value="1"/>
</dbReference>